<dbReference type="InterPro" id="IPR035490">
    <property type="entry name" value="GlmS/FrlB_SIS"/>
</dbReference>
<dbReference type="GeneID" id="42857854"/>
<feature type="domain" description="SIS" evidence="5">
    <location>
        <begin position="210"/>
        <end position="352"/>
    </location>
</feature>
<dbReference type="CDD" id="cd05009">
    <property type="entry name" value="SIS_GlmS_GlmD_2"/>
    <property type="match status" value="1"/>
</dbReference>
<dbReference type="EC" id="2.6.1.16" evidence="2"/>
<evidence type="ECO:0000313" key="9">
    <source>
        <dbReference type="Proteomes" id="UP000053433"/>
    </source>
</evidence>
<evidence type="ECO:0000313" key="7">
    <source>
        <dbReference type="EMBL" id="KUE75517.1"/>
    </source>
</evidence>
<dbReference type="InterPro" id="IPR046348">
    <property type="entry name" value="SIS_dom_sf"/>
</dbReference>
<accession>A0A0D8IW93</accession>
<evidence type="ECO:0000313" key="6">
    <source>
        <dbReference type="EMBL" id="KJF38985.1"/>
    </source>
</evidence>
<dbReference type="InterPro" id="IPR001347">
    <property type="entry name" value="SIS_dom"/>
</dbReference>
<dbReference type="CDD" id="cd05008">
    <property type="entry name" value="SIS_GlmS_GlmD_1"/>
    <property type="match status" value="1"/>
</dbReference>
<dbReference type="SUPFAM" id="SSF53697">
    <property type="entry name" value="SIS domain"/>
    <property type="match status" value="1"/>
</dbReference>
<keyword evidence="4" id="KW-0677">Repeat</keyword>
<dbReference type="GO" id="GO:0006047">
    <property type="term" value="P:UDP-N-acetylglucosamine metabolic process"/>
    <property type="evidence" value="ECO:0007669"/>
    <property type="project" value="TreeGrafter"/>
</dbReference>
<name>A0A0D8IW93_9FIRM</name>
<sequence length="379" mass="41406">MEEKDRLLQRILSLTTSAPWTENLRLNRESIRTLCEEGMLGRIRRMYLTGGGTSLYAAEVGRSYMERIAGIPAQAVPCYSFSHYIPENLLGPDVCLLAISQTGTARSVENCVRTAQRAGALDIVVSGSIDARVPAAARRLILTDAKTEGPSAKSTSYIQAITAVYLLAIAIGLANGHLTARQAAWWDTQLEKTVQKSAQLGGITEQMYQLAAQYKNAPIHHCLAAGPNVGTVEEGALKIIEMAWVPAEGREMEDFLHGRYREVDETTPLLLVAPLGPSKEKLMDTLGSAKRIYAPTIVLTDDPDPAIARLAAHVVKMPGGVDEFLTPLLYITPLWLYAHRMGLLRGGDPAGNRHGFIPTGYDYRAHYDETGMPLEQPVP</sequence>
<gene>
    <name evidence="7" type="ORF">ASJ35_13440</name>
    <name evidence="6" type="ORF">TQ39_14925</name>
</gene>
<dbReference type="Proteomes" id="UP000032483">
    <property type="component" value="Unassembled WGS sequence"/>
</dbReference>
<proteinExistence type="predicted"/>
<comment type="caution">
    <text evidence="6">The sequence shown here is derived from an EMBL/GenBank/DDBJ whole genome shotgun (WGS) entry which is preliminary data.</text>
</comment>
<dbReference type="Gene3D" id="3.40.50.10490">
    <property type="entry name" value="Glucose-6-phosphate isomerase like protein, domain 1"/>
    <property type="match status" value="2"/>
</dbReference>
<dbReference type="PANTHER" id="PTHR10937:SF0">
    <property type="entry name" value="GLUTAMINE--FRUCTOSE-6-PHOSPHATE TRANSAMINASE (ISOMERIZING)"/>
    <property type="match status" value="1"/>
</dbReference>
<evidence type="ECO:0000259" key="5">
    <source>
        <dbReference type="PROSITE" id="PS51464"/>
    </source>
</evidence>
<dbReference type="EMBL" id="JXXK01000026">
    <property type="protein sequence ID" value="KJF38985.1"/>
    <property type="molecule type" value="Genomic_DNA"/>
</dbReference>
<evidence type="ECO:0000256" key="3">
    <source>
        <dbReference type="ARBA" id="ARBA00016090"/>
    </source>
</evidence>
<comment type="catalytic activity">
    <reaction evidence="1">
        <text>D-fructose 6-phosphate + L-glutamine = D-glucosamine 6-phosphate + L-glutamate</text>
        <dbReference type="Rhea" id="RHEA:13237"/>
        <dbReference type="ChEBI" id="CHEBI:29985"/>
        <dbReference type="ChEBI" id="CHEBI:58359"/>
        <dbReference type="ChEBI" id="CHEBI:58725"/>
        <dbReference type="ChEBI" id="CHEBI:61527"/>
        <dbReference type="EC" id="2.6.1.16"/>
    </reaction>
</comment>
<accession>A0A0W7TNT8</accession>
<reference evidence="7 9" key="2">
    <citation type="submission" date="2015-10" db="EMBL/GenBank/DDBJ databases">
        <title>A novel member of the family Ruminococcaceae isolated from human faeces.</title>
        <authorList>
            <person name="Shkoporov A.N."/>
            <person name="Chaplin A.V."/>
            <person name="Motuzova O.V."/>
            <person name="Kafarskaia L.I."/>
            <person name="Efimov B.A."/>
        </authorList>
    </citation>
    <scope>NUCLEOTIDE SEQUENCE [LARGE SCALE GENOMIC DNA]</scope>
    <source>
        <strain evidence="7 9">668</strain>
    </source>
</reference>
<reference evidence="6" key="1">
    <citation type="submission" date="2015-02" db="EMBL/GenBank/DDBJ databases">
        <title>A novel member of the family Ruminococcaceae isolated from human feces.</title>
        <authorList>
            <person name="Shkoporov A.N."/>
            <person name="Chaplin A.V."/>
            <person name="Motuzova O.V."/>
            <person name="Kafarskaia L.I."/>
            <person name="Khokhlova E.V."/>
            <person name="Efimov B.A."/>
        </authorList>
    </citation>
    <scope>NUCLEOTIDE SEQUENCE [LARGE SCALE GENOMIC DNA]</scope>
    <source>
        <strain evidence="6">585-1</strain>
    </source>
</reference>
<dbReference type="Pfam" id="PF01380">
    <property type="entry name" value="SIS"/>
    <property type="match status" value="2"/>
</dbReference>
<dbReference type="Proteomes" id="UP000053433">
    <property type="component" value="Unassembled WGS sequence"/>
</dbReference>
<dbReference type="PROSITE" id="PS51464">
    <property type="entry name" value="SIS"/>
    <property type="match status" value="2"/>
</dbReference>
<dbReference type="GO" id="GO:0006002">
    <property type="term" value="P:fructose 6-phosphate metabolic process"/>
    <property type="evidence" value="ECO:0007669"/>
    <property type="project" value="TreeGrafter"/>
</dbReference>
<keyword evidence="8" id="KW-1185">Reference proteome</keyword>
<dbReference type="GO" id="GO:0006487">
    <property type="term" value="P:protein N-linked glycosylation"/>
    <property type="evidence" value="ECO:0007669"/>
    <property type="project" value="TreeGrafter"/>
</dbReference>
<organism evidence="6 8">
    <name type="scientific">Ruthenibacterium lactatiformans</name>
    <dbReference type="NCBI Taxonomy" id="1550024"/>
    <lineage>
        <taxon>Bacteria</taxon>
        <taxon>Bacillati</taxon>
        <taxon>Bacillota</taxon>
        <taxon>Clostridia</taxon>
        <taxon>Eubacteriales</taxon>
        <taxon>Oscillospiraceae</taxon>
        <taxon>Ruthenibacterium</taxon>
    </lineage>
</organism>
<evidence type="ECO:0000256" key="1">
    <source>
        <dbReference type="ARBA" id="ARBA00001031"/>
    </source>
</evidence>
<dbReference type="GO" id="GO:0004360">
    <property type="term" value="F:glutamine-fructose-6-phosphate transaminase (isomerizing) activity"/>
    <property type="evidence" value="ECO:0007669"/>
    <property type="project" value="UniProtKB-EC"/>
</dbReference>
<evidence type="ECO:0000256" key="2">
    <source>
        <dbReference type="ARBA" id="ARBA00012916"/>
    </source>
</evidence>
<dbReference type="EMBL" id="LMUA01000020">
    <property type="protein sequence ID" value="KUE75517.1"/>
    <property type="molecule type" value="Genomic_DNA"/>
</dbReference>
<protein>
    <recommendedName>
        <fullName evidence="3">Glutamine--fructose-6-phosphate aminotransferase [isomerizing]</fullName>
        <ecNumber evidence="2">2.6.1.16</ecNumber>
    </recommendedName>
</protein>
<feature type="domain" description="SIS" evidence="5">
    <location>
        <begin position="34"/>
        <end position="179"/>
    </location>
</feature>
<dbReference type="InterPro" id="IPR035466">
    <property type="entry name" value="GlmS/AgaS_SIS"/>
</dbReference>
<evidence type="ECO:0000256" key="4">
    <source>
        <dbReference type="ARBA" id="ARBA00022737"/>
    </source>
</evidence>
<dbReference type="GO" id="GO:0097367">
    <property type="term" value="F:carbohydrate derivative binding"/>
    <property type="evidence" value="ECO:0007669"/>
    <property type="project" value="InterPro"/>
</dbReference>
<evidence type="ECO:0000313" key="8">
    <source>
        <dbReference type="Proteomes" id="UP000032483"/>
    </source>
</evidence>
<dbReference type="AlphaFoldDB" id="A0A0D8IW93"/>
<dbReference type="PANTHER" id="PTHR10937">
    <property type="entry name" value="GLUCOSAMINE--FRUCTOSE-6-PHOSPHATE AMINOTRANSFERASE, ISOMERIZING"/>
    <property type="match status" value="1"/>
</dbReference>
<dbReference type="RefSeq" id="WP_050006099.1">
    <property type="nucleotide sequence ID" value="NZ_DAWBJP010000021.1"/>
</dbReference>